<evidence type="ECO:0000256" key="1">
    <source>
        <dbReference type="SAM" id="MobiDB-lite"/>
    </source>
</evidence>
<dbReference type="Proteomes" id="UP000266723">
    <property type="component" value="Unassembled WGS sequence"/>
</dbReference>
<reference evidence="2 3" key="1">
    <citation type="journal article" date="2020" name="BMC Genomics">
        <title>Intraspecific diversification of the crop wild relative Brassica cretica Lam. using demographic model selection.</title>
        <authorList>
            <person name="Kioukis A."/>
            <person name="Michalopoulou V.A."/>
            <person name="Briers L."/>
            <person name="Pirintsos S."/>
            <person name="Studholme D.J."/>
            <person name="Pavlidis P."/>
            <person name="Sarris P.F."/>
        </authorList>
    </citation>
    <scope>NUCLEOTIDE SEQUENCE [LARGE SCALE GENOMIC DNA]</scope>
    <source>
        <strain evidence="3">cv. PFS-1207/04</strain>
    </source>
</reference>
<protein>
    <submittedName>
        <fullName evidence="2">Uncharacterized protein</fullName>
    </submittedName>
</protein>
<feature type="region of interest" description="Disordered" evidence="1">
    <location>
        <begin position="28"/>
        <end position="54"/>
    </location>
</feature>
<gene>
    <name evidence="2" type="ORF">DY000_02049060</name>
</gene>
<organism evidence="2 3">
    <name type="scientific">Brassica cretica</name>
    <name type="common">Mustard</name>
    <dbReference type="NCBI Taxonomy" id="69181"/>
    <lineage>
        <taxon>Eukaryota</taxon>
        <taxon>Viridiplantae</taxon>
        <taxon>Streptophyta</taxon>
        <taxon>Embryophyta</taxon>
        <taxon>Tracheophyta</taxon>
        <taxon>Spermatophyta</taxon>
        <taxon>Magnoliopsida</taxon>
        <taxon>eudicotyledons</taxon>
        <taxon>Gunneridae</taxon>
        <taxon>Pentapetalae</taxon>
        <taxon>rosids</taxon>
        <taxon>malvids</taxon>
        <taxon>Brassicales</taxon>
        <taxon>Brassicaceae</taxon>
        <taxon>Brassiceae</taxon>
        <taxon>Brassica</taxon>
    </lineage>
</organism>
<name>A0ABQ7F7A7_BRACR</name>
<evidence type="ECO:0000313" key="3">
    <source>
        <dbReference type="Proteomes" id="UP000266723"/>
    </source>
</evidence>
<comment type="caution">
    <text evidence="2">The sequence shown here is derived from an EMBL/GenBank/DDBJ whole genome shotgun (WGS) entry which is preliminary data.</text>
</comment>
<evidence type="ECO:0000313" key="2">
    <source>
        <dbReference type="EMBL" id="KAF3611998.1"/>
    </source>
</evidence>
<proteinExistence type="predicted"/>
<sequence length="122" mass="13536">MVNMTFIKPKRVEEVSLAKSGLLDEIKDQTSEDGCSSVRRDLEEDQEASTRETEHRIVCGTKGKDIEVRQEVMRDDLQEGLMVKKTTHEGSQVLNRSWSNGSSTGASDRDAVIYYAAAGAVQ</sequence>
<feature type="compositionally biased region" description="Basic and acidic residues" evidence="1">
    <location>
        <begin position="38"/>
        <end position="54"/>
    </location>
</feature>
<accession>A0ABQ7F7A7</accession>
<dbReference type="EMBL" id="QGKV02000297">
    <property type="protein sequence ID" value="KAF3611998.1"/>
    <property type="molecule type" value="Genomic_DNA"/>
</dbReference>
<keyword evidence="3" id="KW-1185">Reference proteome</keyword>